<comment type="caution">
    <text evidence="1">The sequence shown here is derived from an EMBL/GenBank/DDBJ whole genome shotgun (WGS) entry which is preliminary data.</text>
</comment>
<protein>
    <recommendedName>
        <fullName evidence="3">Glycosyl hydrolases family 2 sugar binding domain-containing protein</fullName>
    </recommendedName>
</protein>
<accession>A0A162K5R7</accession>
<keyword evidence="2" id="KW-1185">Reference proteome</keyword>
<evidence type="ECO:0000313" key="1">
    <source>
        <dbReference type="EMBL" id="OAB41128.1"/>
    </source>
</evidence>
<sequence length="186" mass="21129">MRVLQSSTIKKVVRSVKRITRSTAMGMYRKQVSRFHKNKAGNNIIITQRNVVIGTDDTWFNAVQIDRNPSWVEVPDARYVWSSRDQGAEVAVISKQFTLSSRRRVRNANLLLSVDNYAIVLINGQFVVYDTPQATVSFFNPGRTFDVRRLLRRGENNIVIIAFNFGGRRTIDNPAGVAAQLSIRQS</sequence>
<organism evidence="1 2">
    <name type="scientific">Paenibacillus antarcticus</name>
    <dbReference type="NCBI Taxonomy" id="253703"/>
    <lineage>
        <taxon>Bacteria</taxon>
        <taxon>Bacillati</taxon>
        <taxon>Bacillota</taxon>
        <taxon>Bacilli</taxon>
        <taxon>Bacillales</taxon>
        <taxon>Paenibacillaceae</taxon>
        <taxon>Paenibacillus</taxon>
    </lineage>
</organism>
<dbReference type="Gene3D" id="2.60.120.260">
    <property type="entry name" value="Galactose-binding domain-like"/>
    <property type="match status" value="1"/>
</dbReference>
<name>A0A162K5R7_9BACL</name>
<dbReference type="EMBL" id="LVJI01000048">
    <property type="protein sequence ID" value="OAB41128.1"/>
    <property type="molecule type" value="Genomic_DNA"/>
</dbReference>
<dbReference type="InterPro" id="IPR008979">
    <property type="entry name" value="Galactose-bd-like_sf"/>
</dbReference>
<dbReference type="Proteomes" id="UP000077355">
    <property type="component" value="Unassembled WGS sequence"/>
</dbReference>
<evidence type="ECO:0000313" key="2">
    <source>
        <dbReference type="Proteomes" id="UP000077355"/>
    </source>
</evidence>
<proteinExistence type="predicted"/>
<gene>
    <name evidence="1" type="ORF">PBAT_21435</name>
</gene>
<dbReference type="OrthoDB" id="2586947at2"/>
<reference evidence="1 2" key="1">
    <citation type="submission" date="2016-03" db="EMBL/GenBank/DDBJ databases">
        <title>Draft genome sequence of Paenibacillus antarcticus CECT 5836.</title>
        <authorList>
            <person name="Shin S.-K."/>
            <person name="Yi H."/>
        </authorList>
    </citation>
    <scope>NUCLEOTIDE SEQUENCE [LARGE SCALE GENOMIC DNA]</scope>
    <source>
        <strain evidence="1 2">CECT 5836</strain>
    </source>
</reference>
<dbReference type="RefSeq" id="WP_068652722.1">
    <property type="nucleotide sequence ID" value="NZ_CP043611.1"/>
</dbReference>
<dbReference type="AlphaFoldDB" id="A0A162K5R7"/>
<dbReference type="SUPFAM" id="SSF49785">
    <property type="entry name" value="Galactose-binding domain-like"/>
    <property type="match status" value="1"/>
</dbReference>
<evidence type="ECO:0008006" key="3">
    <source>
        <dbReference type="Google" id="ProtNLM"/>
    </source>
</evidence>